<dbReference type="InterPro" id="IPR001387">
    <property type="entry name" value="Cro/C1-type_HTH"/>
</dbReference>
<dbReference type="SUPFAM" id="SSF51182">
    <property type="entry name" value="RmlC-like cupins"/>
    <property type="match status" value="1"/>
</dbReference>
<dbReference type="PANTHER" id="PTHR46797:SF1">
    <property type="entry name" value="METHYLPHOSPHONATE SYNTHASE"/>
    <property type="match status" value="1"/>
</dbReference>
<accession>A0A939RY78</accession>
<dbReference type="InterPro" id="IPR011051">
    <property type="entry name" value="RmlC_Cupin_sf"/>
</dbReference>
<evidence type="ECO:0000259" key="2">
    <source>
        <dbReference type="PROSITE" id="PS50943"/>
    </source>
</evidence>
<dbReference type="InterPro" id="IPR010982">
    <property type="entry name" value="Lambda_DNA-bd_dom_sf"/>
</dbReference>
<name>A0A939RY78_9MICO</name>
<dbReference type="GO" id="GO:0003700">
    <property type="term" value="F:DNA-binding transcription factor activity"/>
    <property type="evidence" value="ECO:0007669"/>
    <property type="project" value="TreeGrafter"/>
</dbReference>
<comment type="caution">
    <text evidence="3">The sequence shown here is derived from an EMBL/GenBank/DDBJ whole genome shotgun (WGS) entry which is preliminary data.</text>
</comment>
<dbReference type="GO" id="GO:0003677">
    <property type="term" value="F:DNA binding"/>
    <property type="evidence" value="ECO:0007669"/>
    <property type="project" value="UniProtKB-KW"/>
</dbReference>
<dbReference type="Pfam" id="PF07883">
    <property type="entry name" value="Cupin_2"/>
    <property type="match status" value="1"/>
</dbReference>
<dbReference type="GO" id="GO:0005829">
    <property type="term" value="C:cytosol"/>
    <property type="evidence" value="ECO:0007669"/>
    <property type="project" value="TreeGrafter"/>
</dbReference>
<dbReference type="Pfam" id="PF01381">
    <property type="entry name" value="HTH_3"/>
    <property type="match status" value="1"/>
</dbReference>
<dbReference type="EMBL" id="JAGDYL010000003">
    <property type="protein sequence ID" value="MBO1804174.1"/>
    <property type="molecule type" value="Genomic_DNA"/>
</dbReference>
<dbReference type="Proteomes" id="UP000664398">
    <property type="component" value="Unassembled WGS sequence"/>
</dbReference>
<dbReference type="Gene3D" id="1.10.260.40">
    <property type="entry name" value="lambda repressor-like DNA-binding domains"/>
    <property type="match status" value="1"/>
</dbReference>
<evidence type="ECO:0000256" key="1">
    <source>
        <dbReference type="ARBA" id="ARBA00023125"/>
    </source>
</evidence>
<dbReference type="InterPro" id="IPR050807">
    <property type="entry name" value="TransReg_Diox_bact_type"/>
</dbReference>
<dbReference type="SMART" id="SM00530">
    <property type="entry name" value="HTH_XRE"/>
    <property type="match status" value="1"/>
</dbReference>
<dbReference type="AlphaFoldDB" id="A0A939RY78"/>
<dbReference type="CDD" id="cd02209">
    <property type="entry name" value="cupin_XRE_C"/>
    <property type="match status" value="1"/>
</dbReference>
<dbReference type="PANTHER" id="PTHR46797">
    <property type="entry name" value="HTH-TYPE TRANSCRIPTIONAL REGULATOR"/>
    <property type="match status" value="1"/>
</dbReference>
<evidence type="ECO:0000313" key="3">
    <source>
        <dbReference type="EMBL" id="MBO1804174.1"/>
    </source>
</evidence>
<keyword evidence="1" id="KW-0238">DNA-binding</keyword>
<evidence type="ECO:0000313" key="4">
    <source>
        <dbReference type="Proteomes" id="UP000664398"/>
    </source>
</evidence>
<dbReference type="InterPro" id="IPR014710">
    <property type="entry name" value="RmlC-like_jellyroll"/>
</dbReference>
<dbReference type="CDD" id="cd00093">
    <property type="entry name" value="HTH_XRE"/>
    <property type="match status" value="1"/>
</dbReference>
<proteinExistence type="predicted"/>
<dbReference type="PROSITE" id="PS50943">
    <property type="entry name" value="HTH_CROC1"/>
    <property type="match status" value="1"/>
</dbReference>
<protein>
    <submittedName>
        <fullName evidence="3">Helix-turn-helix transcriptional regulator</fullName>
    </submittedName>
</protein>
<feature type="domain" description="HTH cro/C1-type" evidence="2">
    <location>
        <begin position="1"/>
        <end position="47"/>
    </location>
</feature>
<reference evidence="3" key="1">
    <citation type="submission" date="2021-03" db="EMBL/GenBank/DDBJ databases">
        <title>Leucobacter chromiisoli sp. nov., isolated from chromium-containing soil of chemical plant.</title>
        <authorList>
            <person name="Xu Z."/>
        </authorList>
    </citation>
    <scope>NUCLEOTIDE SEQUENCE</scope>
    <source>
        <strain evidence="3">A2</strain>
    </source>
</reference>
<dbReference type="InterPro" id="IPR013096">
    <property type="entry name" value="Cupin_2"/>
</dbReference>
<keyword evidence="4" id="KW-1185">Reference proteome</keyword>
<dbReference type="SUPFAM" id="SSF47413">
    <property type="entry name" value="lambda repressor-like DNA-binding domains"/>
    <property type="match status" value="1"/>
</dbReference>
<sequence length="165" mass="17733">MTAQQLARDAGLSPAQISQIEHGNSDPSLDALRRIARALGTPLFDFFSESEDGPVRVVREDERMVVRTPRGGLSYSRVSPGSGRLEVLMGELAPGAASSEEPWAHAPSEECVLVLAGTLTLEVNGEEVELAAGDSAYFASAHPHRFLNRTEAVVRFTLSVTPPSY</sequence>
<dbReference type="Gene3D" id="2.60.120.10">
    <property type="entry name" value="Jelly Rolls"/>
    <property type="match status" value="1"/>
</dbReference>
<organism evidence="3 4">
    <name type="scientific">Leucobacter ruminantium</name>
    <dbReference type="NCBI Taxonomy" id="1289170"/>
    <lineage>
        <taxon>Bacteria</taxon>
        <taxon>Bacillati</taxon>
        <taxon>Actinomycetota</taxon>
        <taxon>Actinomycetes</taxon>
        <taxon>Micrococcales</taxon>
        <taxon>Microbacteriaceae</taxon>
        <taxon>Leucobacter</taxon>
    </lineage>
</organism>
<gene>
    <name evidence="3" type="ORF">J4H91_02425</name>
</gene>